<dbReference type="SUPFAM" id="SSF111369">
    <property type="entry name" value="HlyD-like secretion proteins"/>
    <property type="match status" value="1"/>
</dbReference>
<dbReference type="Gene3D" id="1.10.287.470">
    <property type="entry name" value="Helix hairpin bin"/>
    <property type="match status" value="1"/>
</dbReference>
<dbReference type="InterPro" id="IPR006143">
    <property type="entry name" value="RND_pump_MFP"/>
</dbReference>
<dbReference type="NCBIfam" id="TIGR01730">
    <property type="entry name" value="RND_mfp"/>
    <property type="match status" value="1"/>
</dbReference>
<dbReference type="GO" id="GO:1990281">
    <property type="term" value="C:efflux pump complex"/>
    <property type="evidence" value="ECO:0007669"/>
    <property type="project" value="TreeGrafter"/>
</dbReference>
<comment type="similarity">
    <text evidence="1">Belongs to the membrane fusion protein (MFP) (TC 8.A.1) family.</text>
</comment>
<dbReference type="Pfam" id="PF25954">
    <property type="entry name" value="Beta-barrel_RND_2"/>
    <property type="match status" value="1"/>
</dbReference>
<protein>
    <submittedName>
        <fullName evidence="6">RND family efflux transporter MFP subunit</fullName>
    </submittedName>
</protein>
<dbReference type="AlphaFoldDB" id="A0A0B4XQB9"/>
<dbReference type="GO" id="GO:0015562">
    <property type="term" value="F:efflux transmembrane transporter activity"/>
    <property type="evidence" value="ECO:0007669"/>
    <property type="project" value="TreeGrafter"/>
</dbReference>
<reference evidence="6 7" key="1">
    <citation type="journal article" date="2012" name="J. Bacteriol.">
        <title>Genome sequence of an alkane-degrading bacterium, Alcanivorax pacificus type strain W11-5, isolated from deep sea sediment.</title>
        <authorList>
            <person name="Lai Q."/>
            <person name="Shao Z."/>
        </authorList>
    </citation>
    <scope>NUCLEOTIDE SEQUENCE [LARGE SCALE GENOMIC DNA]</scope>
    <source>
        <strain evidence="6 7">W11-5</strain>
    </source>
</reference>
<evidence type="ECO:0000256" key="1">
    <source>
        <dbReference type="ARBA" id="ARBA00009477"/>
    </source>
</evidence>
<evidence type="ECO:0000259" key="5">
    <source>
        <dbReference type="Pfam" id="PF25954"/>
    </source>
</evidence>
<dbReference type="STRING" id="391936.S7S_12640"/>
<evidence type="ECO:0000256" key="2">
    <source>
        <dbReference type="SAM" id="Coils"/>
    </source>
</evidence>
<sequence length="377" mass="40616">MPSRVPSRSVLLAVVLTVLLLLWLLLGDRQTFRADAPEAQAGREATLPRVEVVVRHAQPHAASIRAQGQLLPWREVELRARVAGQVQRRRVEEGDRVASGAVLLEIDREDLPAQLARSEAELAARQAELDGAEKLHGRQLVSANELLRLKASVAEAQADEATLRQRLAHTRPVAPFAGVINRIDAEPGDFLQVGDNYTHLVDDATLRASAWVGQREVLQLAVGQAVQVTLLDGSEMTGEVNFIASRADENTRSYRVEVTVPNPEHRRIAGASATLDIALPAQPAHRVSPALLVLDDAGRMGVKYLDDDDQVQFGAVRLLSASSSAAWVAGLPETLRLISLGGGFVEPGAKVEAVPAQEDAQADVRKDTAPATETEAP</sequence>
<dbReference type="InterPro" id="IPR058792">
    <property type="entry name" value="Beta-barrel_RND_2"/>
</dbReference>
<dbReference type="InterPro" id="IPR058625">
    <property type="entry name" value="MdtA-like_BSH"/>
</dbReference>
<dbReference type="PANTHER" id="PTHR30469">
    <property type="entry name" value="MULTIDRUG RESISTANCE PROTEIN MDTA"/>
    <property type="match status" value="1"/>
</dbReference>
<feature type="coiled-coil region" evidence="2">
    <location>
        <begin position="115"/>
        <end position="166"/>
    </location>
</feature>
<feature type="region of interest" description="Disordered" evidence="3">
    <location>
        <begin position="352"/>
        <end position="377"/>
    </location>
</feature>
<evidence type="ECO:0000313" key="7">
    <source>
        <dbReference type="Proteomes" id="UP000006764"/>
    </source>
</evidence>
<dbReference type="OrthoDB" id="9806939at2"/>
<keyword evidence="7" id="KW-1185">Reference proteome</keyword>
<feature type="domain" description="Multidrug resistance protein MdtA-like barrel-sandwich hybrid" evidence="4">
    <location>
        <begin position="74"/>
        <end position="201"/>
    </location>
</feature>
<keyword evidence="2" id="KW-0175">Coiled coil</keyword>
<dbReference type="Gene3D" id="2.40.30.170">
    <property type="match status" value="1"/>
</dbReference>
<dbReference type="KEGG" id="apac:S7S_12640"/>
<dbReference type="PANTHER" id="PTHR30469:SF29">
    <property type="entry name" value="BLR2860 PROTEIN"/>
    <property type="match status" value="1"/>
</dbReference>
<dbReference type="Proteomes" id="UP000006764">
    <property type="component" value="Chromosome"/>
</dbReference>
<accession>A0A0B4XQB9</accession>
<evidence type="ECO:0000256" key="3">
    <source>
        <dbReference type="SAM" id="MobiDB-lite"/>
    </source>
</evidence>
<dbReference type="RefSeq" id="WP_008738694.1">
    <property type="nucleotide sequence ID" value="NZ_CP004387.1"/>
</dbReference>
<organism evidence="6 7">
    <name type="scientific">Isoalcanivorax pacificus W11-5</name>
    <dbReference type="NCBI Taxonomy" id="391936"/>
    <lineage>
        <taxon>Bacteria</taxon>
        <taxon>Pseudomonadati</taxon>
        <taxon>Pseudomonadota</taxon>
        <taxon>Gammaproteobacteria</taxon>
        <taxon>Oceanospirillales</taxon>
        <taxon>Alcanivoracaceae</taxon>
        <taxon>Isoalcanivorax</taxon>
    </lineage>
</organism>
<name>A0A0B4XQB9_9GAMM</name>
<evidence type="ECO:0000259" key="4">
    <source>
        <dbReference type="Pfam" id="PF25917"/>
    </source>
</evidence>
<dbReference type="Pfam" id="PF25917">
    <property type="entry name" value="BSH_RND"/>
    <property type="match status" value="1"/>
</dbReference>
<dbReference type="Gene3D" id="2.40.50.100">
    <property type="match status" value="1"/>
</dbReference>
<proteinExistence type="inferred from homology"/>
<feature type="domain" description="CusB-like beta-barrel" evidence="5">
    <location>
        <begin position="212"/>
        <end position="278"/>
    </location>
</feature>
<gene>
    <name evidence="6" type="ORF">S7S_12640</name>
</gene>
<evidence type="ECO:0000313" key="6">
    <source>
        <dbReference type="EMBL" id="AJD48940.1"/>
    </source>
</evidence>
<dbReference type="HOGENOM" id="CLU_018816_0_1_6"/>
<dbReference type="EMBL" id="CP004387">
    <property type="protein sequence ID" value="AJD48940.1"/>
    <property type="molecule type" value="Genomic_DNA"/>
</dbReference>